<feature type="region of interest" description="Disordered" evidence="1">
    <location>
        <begin position="113"/>
        <end position="142"/>
    </location>
</feature>
<keyword evidence="3" id="KW-1185">Reference proteome</keyword>
<reference evidence="2 3" key="1">
    <citation type="journal article" date="2024" name="Plant Biotechnol. J.">
        <title>Dendrobium thyrsiflorum genome and its molecular insights into genes involved in important horticultural traits.</title>
        <authorList>
            <person name="Chen B."/>
            <person name="Wang J.Y."/>
            <person name="Zheng P.J."/>
            <person name="Li K.L."/>
            <person name="Liang Y.M."/>
            <person name="Chen X.F."/>
            <person name="Zhang C."/>
            <person name="Zhao X."/>
            <person name="He X."/>
            <person name="Zhang G.Q."/>
            <person name="Liu Z.J."/>
            <person name="Xu Q."/>
        </authorList>
    </citation>
    <scope>NUCLEOTIDE SEQUENCE [LARGE SCALE GENOMIC DNA]</scope>
    <source>
        <strain evidence="2">GZMU011</strain>
    </source>
</reference>
<comment type="caution">
    <text evidence="2">The sequence shown here is derived from an EMBL/GenBank/DDBJ whole genome shotgun (WGS) entry which is preliminary data.</text>
</comment>
<dbReference type="EMBL" id="JANQDX010000019">
    <property type="protein sequence ID" value="KAL0904333.1"/>
    <property type="molecule type" value="Genomic_DNA"/>
</dbReference>
<gene>
    <name evidence="2" type="ORF">M5K25_026425</name>
</gene>
<sequence>MADLERDFGIIYDDQGFIQILQSPFFDVDLEVDHTVNDYIDRILETVVLAVEDQLGTIEWRLAADPSSTSLPLIDDGHLCISQSSHARGGSLWEVPKLILSITYFPSLTPSAPTSSSLGRHPSSLPLAHGHHSPPLPSPRSATPPLLAALPLHLSSPGKPCMGDPDVDHGFLYDEQGRVDILQSPFFDVTFGNNRTADEYVDRIIYQLTLAIEDRIPQGRWYIIGRPSTPPNLAPNPATTTQGILLPTVALQIVACILLRYTLLQ</sequence>
<organism evidence="2 3">
    <name type="scientific">Dendrobium thyrsiflorum</name>
    <name type="common">Pinecone-like raceme dendrobium</name>
    <name type="synonym">Orchid</name>
    <dbReference type="NCBI Taxonomy" id="117978"/>
    <lineage>
        <taxon>Eukaryota</taxon>
        <taxon>Viridiplantae</taxon>
        <taxon>Streptophyta</taxon>
        <taxon>Embryophyta</taxon>
        <taxon>Tracheophyta</taxon>
        <taxon>Spermatophyta</taxon>
        <taxon>Magnoliopsida</taxon>
        <taxon>Liliopsida</taxon>
        <taxon>Asparagales</taxon>
        <taxon>Orchidaceae</taxon>
        <taxon>Epidendroideae</taxon>
        <taxon>Malaxideae</taxon>
        <taxon>Dendrobiinae</taxon>
        <taxon>Dendrobium</taxon>
    </lineage>
</organism>
<proteinExistence type="predicted"/>
<evidence type="ECO:0000313" key="3">
    <source>
        <dbReference type="Proteomes" id="UP001552299"/>
    </source>
</evidence>
<name>A0ABD0TXF1_DENTH</name>
<dbReference type="Proteomes" id="UP001552299">
    <property type="component" value="Unassembled WGS sequence"/>
</dbReference>
<dbReference type="AlphaFoldDB" id="A0ABD0TXF1"/>
<evidence type="ECO:0000256" key="1">
    <source>
        <dbReference type="SAM" id="MobiDB-lite"/>
    </source>
</evidence>
<protein>
    <submittedName>
        <fullName evidence="2">Uncharacterized protein</fullName>
    </submittedName>
</protein>
<evidence type="ECO:0000313" key="2">
    <source>
        <dbReference type="EMBL" id="KAL0904333.1"/>
    </source>
</evidence>
<accession>A0ABD0TXF1</accession>